<dbReference type="Proteomes" id="UP000002283">
    <property type="component" value="Chromosome I"/>
</dbReference>
<keyword evidence="6" id="KW-0998">Cell outer membrane</keyword>
<feature type="compositionally biased region" description="Polar residues" evidence="9">
    <location>
        <begin position="143"/>
        <end position="155"/>
    </location>
</feature>
<dbReference type="InterPro" id="IPR038591">
    <property type="entry name" value="NolW-like_sf"/>
</dbReference>
<dbReference type="InterPro" id="IPR051808">
    <property type="entry name" value="Type_IV_pilus_biogenesis"/>
</dbReference>
<dbReference type="AlphaFoldDB" id="A2S716"/>
<dbReference type="NCBIfam" id="TIGR02515">
    <property type="entry name" value="IV_pilus_PilQ"/>
    <property type="match status" value="1"/>
</dbReference>
<dbReference type="InterPro" id="IPR013355">
    <property type="entry name" value="Pilus_4_PilQ"/>
</dbReference>
<sequence length="616" mass="64204">MVGRAGADGGRRACRANPGGRCDARDARRRPARDDRRGSDGMRRGLVRFLLGCALGAAGEAVASLPPLPVGAPFGWSASASVGAAGRAPLPEAAAPQWRFDSARDPVAGAPSPDVDGGAPAAEFAGEAMPERMPAAPTAEPARSTSADAGTSSAVASAGLQAQEAALEGPPVPLAPAQRMSDESDEHRSSPPAAGAVSTASVAGTGTETGDPSGDNRPISINLQQASLAAVFDAFARFTGLNIVVSERVRGTVSLRLNNVRWRSAFDALLDAHGLAMARRGSVIWVAPVAELAERERQRFDAHARAAQLEPLASRGFVLRYARAADVQRLLAGSAGQRILSKRGSVLADPRTNLLFVTDLSGRLAQIADLIGKLDTPSRQVLIEARIVEGDRGFSRNLGARLALRAPDAGERATGIVAGRNGTLAELAARPISGFDAATAGLTLFAARASRLLDVELSALEAEGRGQIVSSPRVVTADRTKAVVEQGAELPYQAKVGNGVSGVQFRRATLKLEVEPQITPDGRVILDLDVAKDSVGEETASGPAIHTKHVQTRVEVENGGTVSIGGIFESDDRDDVTRVPLLGKIPVLGALFRHRAQRAQRSELVVYITPTVVIGP</sequence>
<proteinExistence type="inferred from homology"/>
<keyword evidence="4" id="KW-0732">Signal</keyword>
<evidence type="ECO:0000256" key="4">
    <source>
        <dbReference type="ARBA" id="ARBA00022729"/>
    </source>
</evidence>
<dbReference type="Pfam" id="PF03958">
    <property type="entry name" value="Secretin_N"/>
    <property type="match status" value="1"/>
</dbReference>
<evidence type="ECO:0000313" key="11">
    <source>
        <dbReference type="EMBL" id="ABN03226.1"/>
    </source>
</evidence>
<feature type="compositionally biased region" description="Low complexity" evidence="9">
    <location>
        <begin position="190"/>
        <end position="206"/>
    </location>
</feature>
<evidence type="ECO:0000256" key="2">
    <source>
        <dbReference type="ARBA" id="ARBA00022448"/>
    </source>
</evidence>
<dbReference type="PANTHER" id="PTHR30604:SF1">
    <property type="entry name" value="DNA UTILIZATION PROTEIN HOFQ"/>
    <property type="match status" value="1"/>
</dbReference>
<dbReference type="InterPro" id="IPR001775">
    <property type="entry name" value="GspD/PilQ"/>
</dbReference>
<evidence type="ECO:0000313" key="12">
    <source>
        <dbReference type="Proteomes" id="UP000002283"/>
    </source>
</evidence>
<dbReference type="InterPro" id="IPR049371">
    <property type="entry name" value="GspD-like_N0"/>
</dbReference>
<dbReference type="PANTHER" id="PTHR30604">
    <property type="entry name" value="PROTEIN TRANSPORT PROTEIN HOFQ"/>
    <property type="match status" value="1"/>
</dbReference>
<dbReference type="PRINTS" id="PR00811">
    <property type="entry name" value="BCTERIALGSPD"/>
</dbReference>
<evidence type="ECO:0000256" key="9">
    <source>
        <dbReference type="SAM" id="MobiDB-lite"/>
    </source>
</evidence>
<gene>
    <name evidence="11" type="ordered locus">BMA10229_A1756</name>
</gene>
<dbReference type="SMART" id="SM00965">
    <property type="entry name" value="STN"/>
    <property type="match status" value="1"/>
</dbReference>
<dbReference type="InterPro" id="IPR011662">
    <property type="entry name" value="Secretin/TonB_short_N"/>
</dbReference>
<dbReference type="Pfam" id="PF00263">
    <property type="entry name" value="Secretin"/>
    <property type="match status" value="1"/>
</dbReference>
<keyword evidence="2 8" id="KW-0813">Transport</keyword>
<dbReference type="Pfam" id="PF21305">
    <property type="entry name" value="type_II_gspD_N0"/>
    <property type="match status" value="1"/>
</dbReference>
<evidence type="ECO:0000256" key="8">
    <source>
        <dbReference type="RuleBase" id="RU004004"/>
    </source>
</evidence>
<organism evidence="11 12">
    <name type="scientific">Burkholderia mallei (strain NCTC 10229)</name>
    <dbReference type="NCBI Taxonomy" id="412022"/>
    <lineage>
        <taxon>Bacteria</taxon>
        <taxon>Pseudomonadati</taxon>
        <taxon>Pseudomonadota</taxon>
        <taxon>Betaproteobacteria</taxon>
        <taxon>Burkholderiales</taxon>
        <taxon>Burkholderiaceae</taxon>
        <taxon>Burkholderia</taxon>
        <taxon>pseudomallei group</taxon>
    </lineage>
</organism>
<feature type="region of interest" description="Disordered" evidence="9">
    <location>
        <begin position="171"/>
        <end position="218"/>
    </location>
</feature>
<dbReference type="HOGENOM" id="CLU_006756_2_3_4"/>
<dbReference type="EMBL" id="CP000546">
    <property type="protein sequence ID" value="ABN03226.1"/>
    <property type="molecule type" value="Genomic_DNA"/>
</dbReference>
<evidence type="ECO:0000256" key="7">
    <source>
        <dbReference type="RuleBase" id="RU004003"/>
    </source>
</evidence>
<dbReference type="InterPro" id="IPR005644">
    <property type="entry name" value="NolW-like"/>
</dbReference>
<feature type="region of interest" description="Disordered" evidence="9">
    <location>
        <begin position="1"/>
        <end position="40"/>
    </location>
</feature>
<keyword evidence="5" id="KW-0472">Membrane</keyword>
<feature type="domain" description="Secretin/TonB short N-terminal" evidence="10">
    <location>
        <begin position="241"/>
        <end position="289"/>
    </location>
</feature>
<reference evidence="11 12" key="1">
    <citation type="submission" date="2007-01" db="EMBL/GenBank/DDBJ databases">
        <authorList>
            <person name="DeShazer D."/>
            <person name="Woods D.E."/>
            <person name="Nierman W.C."/>
        </authorList>
    </citation>
    <scope>NUCLEOTIDE SEQUENCE [LARGE SCALE GENOMIC DNA]</scope>
    <source>
        <strain evidence="11 12">NCTC 10229</strain>
    </source>
</reference>
<feature type="region of interest" description="Disordered" evidence="9">
    <location>
        <begin position="130"/>
        <end position="158"/>
    </location>
</feature>
<comment type="subcellular location">
    <subcellularLocation>
        <location evidence="8">Cell outer membrane</location>
    </subcellularLocation>
    <subcellularLocation>
        <location evidence="1">Membrane</location>
    </subcellularLocation>
</comment>
<evidence type="ECO:0000259" key="10">
    <source>
        <dbReference type="SMART" id="SM00965"/>
    </source>
</evidence>
<name>A2S716_BURM9</name>
<evidence type="ECO:0000256" key="5">
    <source>
        <dbReference type="ARBA" id="ARBA00023136"/>
    </source>
</evidence>
<dbReference type="GO" id="GO:0009306">
    <property type="term" value="P:protein secretion"/>
    <property type="evidence" value="ECO:0007669"/>
    <property type="project" value="InterPro"/>
</dbReference>
<feature type="compositionally biased region" description="Basic and acidic residues" evidence="9">
    <location>
        <begin position="180"/>
        <end position="189"/>
    </location>
</feature>
<dbReference type="KEGG" id="bml:BMA10229_A1756"/>
<keyword evidence="3" id="KW-0812">Transmembrane</keyword>
<evidence type="ECO:0000256" key="3">
    <source>
        <dbReference type="ARBA" id="ARBA00022692"/>
    </source>
</evidence>
<dbReference type="InterPro" id="IPR004846">
    <property type="entry name" value="T2SS/T3SS_dom"/>
</dbReference>
<evidence type="ECO:0000256" key="1">
    <source>
        <dbReference type="ARBA" id="ARBA00004370"/>
    </source>
</evidence>
<dbReference type="Gene3D" id="3.30.1370.130">
    <property type="match status" value="1"/>
</dbReference>
<dbReference type="GO" id="GO:0009279">
    <property type="term" value="C:cell outer membrane"/>
    <property type="evidence" value="ECO:0007669"/>
    <property type="project" value="UniProtKB-SubCell"/>
</dbReference>
<accession>A2S716</accession>
<evidence type="ECO:0000256" key="6">
    <source>
        <dbReference type="ARBA" id="ARBA00023237"/>
    </source>
</evidence>
<dbReference type="Gene3D" id="3.30.1370.120">
    <property type="match status" value="1"/>
</dbReference>
<protein>
    <submittedName>
        <fullName evidence="11">Type II/III secretion system protein</fullName>
    </submittedName>
</protein>
<comment type="similarity">
    <text evidence="7">Belongs to the bacterial secretin family.</text>
</comment>